<dbReference type="AlphaFoldDB" id="Q6BLR8"/>
<dbReference type="eggNOG" id="KOG1626">
    <property type="taxonomic scope" value="Eukaryota"/>
</dbReference>
<dbReference type="VEuPathDB" id="FungiDB:DEHA2F11220g"/>
<keyword evidence="6" id="KW-0460">Magnesium</keyword>
<comment type="cofactor">
    <cofactor evidence="1">
        <name>Mg(2+)</name>
        <dbReference type="ChEBI" id="CHEBI:18420"/>
    </cofactor>
</comment>
<evidence type="ECO:0000256" key="3">
    <source>
        <dbReference type="ARBA" id="ARBA00012146"/>
    </source>
</evidence>
<evidence type="ECO:0000256" key="1">
    <source>
        <dbReference type="ARBA" id="ARBA00001946"/>
    </source>
</evidence>
<dbReference type="GO" id="GO:0006796">
    <property type="term" value="P:phosphate-containing compound metabolic process"/>
    <property type="evidence" value="ECO:0007669"/>
    <property type="project" value="InterPro"/>
</dbReference>
<organism evidence="8 9">
    <name type="scientific">Debaryomyces hansenii (strain ATCC 36239 / CBS 767 / BCRC 21394 / JCM 1990 / NBRC 0083 / IGC 2968)</name>
    <name type="common">Yeast</name>
    <name type="synonym">Torulaspora hansenii</name>
    <dbReference type="NCBI Taxonomy" id="284592"/>
    <lineage>
        <taxon>Eukaryota</taxon>
        <taxon>Fungi</taxon>
        <taxon>Dikarya</taxon>
        <taxon>Ascomycota</taxon>
        <taxon>Saccharomycotina</taxon>
        <taxon>Pichiomycetes</taxon>
        <taxon>Debaryomycetaceae</taxon>
        <taxon>Debaryomyces</taxon>
    </lineage>
</organism>
<proteinExistence type="inferred from homology"/>
<dbReference type="FunFam" id="3.90.80.10:FF:000007">
    <property type="entry name" value="Inorganic pyrophosphatase, mitochondrial"/>
    <property type="match status" value="1"/>
</dbReference>
<dbReference type="InterPro" id="IPR036649">
    <property type="entry name" value="Pyrophosphatase_sf"/>
</dbReference>
<dbReference type="Proteomes" id="UP000000599">
    <property type="component" value="Chromosome F"/>
</dbReference>
<keyword evidence="9" id="KW-1185">Reference proteome</keyword>
<gene>
    <name evidence="8" type="ordered locus">DEHA2F11220g</name>
</gene>
<dbReference type="GO" id="GO:0005739">
    <property type="term" value="C:mitochondrion"/>
    <property type="evidence" value="ECO:0007669"/>
    <property type="project" value="EnsemblFungi"/>
</dbReference>
<evidence type="ECO:0000256" key="7">
    <source>
        <dbReference type="ARBA" id="ARBA00032535"/>
    </source>
</evidence>
<evidence type="ECO:0000256" key="6">
    <source>
        <dbReference type="ARBA" id="ARBA00022842"/>
    </source>
</evidence>
<dbReference type="GO" id="GO:0009060">
    <property type="term" value="P:aerobic respiration"/>
    <property type="evidence" value="ECO:0007669"/>
    <property type="project" value="EnsemblFungi"/>
</dbReference>
<dbReference type="FunCoup" id="Q6BLR8">
    <property type="interactions" value="276"/>
</dbReference>
<dbReference type="RefSeq" id="XP_460853.2">
    <property type="nucleotide sequence ID" value="XM_460853.2"/>
</dbReference>
<dbReference type="PROSITE" id="PS00387">
    <property type="entry name" value="PPASE"/>
    <property type="match status" value="1"/>
</dbReference>
<dbReference type="STRING" id="284592.Q6BLR8"/>
<dbReference type="HOGENOM" id="CLU_040684_0_1_1"/>
<dbReference type="GO" id="GO:0004427">
    <property type="term" value="F:inorganic diphosphate phosphatase activity"/>
    <property type="evidence" value="ECO:0007669"/>
    <property type="project" value="UniProtKB-EC"/>
</dbReference>
<dbReference type="OMA" id="KEVDRWH"/>
<evidence type="ECO:0000313" key="9">
    <source>
        <dbReference type="Proteomes" id="UP000000599"/>
    </source>
</evidence>
<keyword evidence="4" id="KW-0479">Metal-binding</keyword>
<dbReference type="InParanoid" id="Q6BLR8"/>
<evidence type="ECO:0000256" key="5">
    <source>
        <dbReference type="ARBA" id="ARBA00022801"/>
    </source>
</evidence>
<dbReference type="Pfam" id="PF00719">
    <property type="entry name" value="Pyrophosphatase"/>
    <property type="match status" value="1"/>
</dbReference>
<name>Q6BLR8_DEBHA</name>
<dbReference type="PANTHER" id="PTHR10286">
    <property type="entry name" value="INORGANIC PYROPHOSPHATASE"/>
    <property type="match status" value="1"/>
</dbReference>
<sequence length="318" mass="36061">MNNTAISRLLITKQHLKPTRCNSVLHKPQSSISNVDQGTKYTTDFKNYAVNKENGQILSYFHDVPLDFDIETKTANIVVEIPRWSNGKFEINTELPGNPITQDVKKGKVRFVKNLFPYHGYIHNYGAFPQTWEDPNTKNEELGLYGDNDPLDVCEIGSNVCQIGDIKRVKILGSLALIDDGELDWKVIVIDTNDTLAQEIRDIHDVFVKCPGLLESTKQWFRDYKLPDGKPKNEFAFNGVYKNQQETIEIIKECNLSWQKLINGDVTSGKIPKIENVSFASTPGHITEFDSKRLLDNASKPPAKIPSEVDKIYFNGQD</sequence>
<dbReference type="EMBL" id="CR382138">
    <property type="protein sequence ID" value="CAG89198.2"/>
    <property type="molecule type" value="Genomic_DNA"/>
</dbReference>
<dbReference type="EC" id="3.6.1.1" evidence="3"/>
<dbReference type="SUPFAM" id="SSF50324">
    <property type="entry name" value="Inorganic pyrophosphatase"/>
    <property type="match status" value="1"/>
</dbReference>
<dbReference type="GeneID" id="2903593"/>
<dbReference type="Gene3D" id="3.90.80.10">
    <property type="entry name" value="Inorganic pyrophosphatase"/>
    <property type="match status" value="1"/>
</dbReference>
<evidence type="ECO:0000256" key="4">
    <source>
        <dbReference type="ARBA" id="ARBA00022723"/>
    </source>
</evidence>
<dbReference type="GO" id="GO:0000287">
    <property type="term" value="F:magnesium ion binding"/>
    <property type="evidence" value="ECO:0007669"/>
    <property type="project" value="InterPro"/>
</dbReference>
<dbReference type="KEGG" id="dha:DEHA2F11220g"/>
<evidence type="ECO:0000256" key="2">
    <source>
        <dbReference type="ARBA" id="ARBA00006220"/>
    </source>
</evidence>
<evidence type="ECO:0000313" key="8">
    <source>
        <dbReference type="EMBL" id="CAG89198.2"/>
    </source>
</evidence>
<accession>Q6BLR8</accession>
<dbReference type="OrthoDB" id="1608002at2759"/>
<dbReference type="CDD" id="cd00412">
    <property type="entry name" value="pyrophosphatase"/>
    <property type="match status" value="1"/>
</dbReference>
<dbReference type="InterPro" id="IPR008162">
    <property type="entry name" value="Pyrophosphatase"/>
</dbReference>
<comment type="similarity">
    <text evidence="2">Belongs to the PPase family.</text>
</comment>
<reference evidence="8 9" key="1">
    <citation type="journal article" date="2004" name="Nature">
        <title>Genome evolution in yeasts.</title>
        <authorList>
            <consortium name="Genolevures"/>
            <person name="Dujon B."/>
            <person name="Sherman D."/>
            <person name="Fischer G."/>
            <person name="Durrens P."/>
            <person name="Casaregola S."/>
            <person name="Lafontaine I."/>
            <person name="de Montigny J."/>
            <person name="Marck C."/>
            <person name="Neuveglise C."/>
            <person name="Talla E."/>
            <person name="Goffard N."/>
            <person name="Frangeul L."/>
            <person name="Aigle M."/>
            <person name="Anthouard V."/>
            <person name="Babour A."/>
            <person name="Barbe V."/>
            <person name="Barnay S."/>
            <person name="Blanchin S."/>
            <person name="Beckerich J.M."/>
            <person name="Beyne E."/>
            <person name="Bleykasten C."/>
            <person name="Boisrame A."/>
            <person name="Boyer J."/>
            <person name="Cattolico L."/>
            <person name="Confanioleri F."/>
            <person name="de Daruvar A."/>
            <person name="Despons L."/>
            <person name="Fabre E."/>
            <person name="Fairhead C."/>
            <person name="Ferry-Dumazet H."/>
            <person name="Groppi A."/>
            <person name="Hantraye F."/>
            <person name="Hennequin C."/>
            <person name="Jauniaux N."/>
            <person name="Joyet P."/>
            <person name="Kachouri R."/>
            <person name="Kerrest A."/>
            <person name="Koszul R."/>
            <person name="Lemaire M."/>
            <person name="Lesur I."/>
            <person name="Ma L."/>
            <person name="Muller H."/>
            <person name="Nicaud J.M."/>
            <person name="Nikolski M."/>
            <person name="Oztas S."/>
            <person name="Ozier-Kalogeropoulos O."/>
            <person name="Pellenz S."/>
            <person name="Potier S."/>
            <person name="Richard G.F."/>
            <person name="Straub M.L."/>
            <person name="Suleau A."/>
            <person name="Swennene D."/>
            <person name="Tekaia F."/>
            <person name="Wesolowski-Louvel M."/>
            <person name="Westhof E."/>
            <person name="Wirth B."/>
            <person name="Zeniou-Meyer M."/>
            <person name="Zivanovic I."/>
            <person name="Bolotin-Fukuhara M."/>
            <person name="Thierry A."/>
            <person name="Bouchier C."/>
            <person name="Caudron B."/>
            <person name="Scarpelli C."/>
            <person name="Gaillardin C."/>
            <person name="Weissenbach J."/>
            <person name="Wincker P."/>
            <person name="Souciet J.L."/>
        </authorList>
    </citation>
    <scope>NUCLEOTIDE SEQUENCE [LARGE SCALE GENOMIC DNA]</scope>
    <source>
        <strain evidence="9">ATCC 36239 / CBS 767 / BCRC 21394 / JCM 1990 / NBRC 0083 / IGC 2968</strain>
    </source>
</reference>
<keyword evidence="5" id="KW-0378">Hydrolase</keyword>
<protein>
    <recommendedName>
        <fullName evidence="3">inorganic diphosphatase</fullName>
        <ecNumber evidence="3">3.6.1.1</ecNumber>
    </recommendedName>
    <alternativeName>
        <fullName evidence="7">Pyrophosphate phospho-hydrolase</fullName>
    </alternativeName>
</protein>